<dbReference type="Gene3D" id="3.30.450.20">
    <property type="entry name" value="PAS domain"/>
    <property type="match status" value="1"/>
</dbReference>
<comment type="caution">
    <text evidence="2">The sequence shown here is derived from an EMBL/GenBank/DDBJ whole genome shotgun (WGS) entry which is preliminary data.</text>
</comment>
<sequence length="172" mass="18536">MLSLAQVRVRLGARRGFICRMRFGHNLSSSGQPPRTSICNPTSYLLQQSHYNHTRHQQRYVSSTSTAVSTPLPAVDFTNDAPGDNINNLDTITSSGGSIEAMAPPAFALVHVTGFVKSWPVNNSSSAHQTNQFHSLTNGNALAAPNQGARSSYSANQGVLSLLGEDISNYLY</sequence>
<name>A0A3S5BX68_9PLAT</name>
<organism evidence="2 3">
    <name type="scientific">Protopolystoma xenopodis</name>
    <dbReference type="NCBI Taxonomy" id="117903"/>
    <lineage>
        <taxon>Eukaryota</taxon>
        <taxon>Metazoa</taxon>
        <taxon>Spiralia</taxon>
        <taxon>Lophotrochozoa</taxon>
        <taxon>Platyhelminthes</taxon>
        <taxon>Monogenea</taxon>
        <taxon>Polyopisthocotylea</taxon>
        <taxon>Polystomatidea</taxon>
        <taxon>Polystomatidae</taxon>
        <taxon>Protopolystoma</taxon>
    </lineage>
</organism>
<accession>A0A3S5BX68</accession>
<evidence type="ECO:0000313" key="3">
    <source>
        <dbReference type="Proteomes" id="UP000784294"/>
    </source>
</evidence>
<gene>
    <name evidence="1" type="ORF">PXEA_LOCUS22873</name>
    <name evidence="2" type="ORF">PXEA_LOCUS37764</name>
</gene>
<evidence type="ECO:0000313" key="2">
    <source>
        <dbReference type="EMBL" id="VEL44324.1"/>
    </source>
</evidence>
<dbReference type="Proteomes" id="UP000784294">
    <property type="component" value="Unassembled WGS sequence"/>
</dbReference>
<dbReference type="EMBL" id="CAAALY010103126">
    <property type="protein sequence ID" value="VEL29433.1"/>
    <property type="molecule type" value="Genomic_DNA"/>
</dbReference>
<evidence type="ECO:0000313" key="1">
    <source>
        <dbReference type="EMBL" id="VEL29433.1"/>
    </source>
</evidence>
<proteinExistence type="predicted"/>
<dbReference type="EMBL" id="CAAALY010294906">
    <property type="protein sequence ID" value="VEL44324.1"/>
    <property type="molecule type" value="Genomic_DNA"/>
</dbReference>
<reference evidence="2" key="1">
    <citation type="submission" date="2018-11" db="EMBL/GenBank/DDBJ databases">
        <authorList>
            <consortium name="Pathogen Informatics"/>
        </authorList>
    </citation>
    <scope>NUCLEOTIDE SEQUENCE</scope>
</reference>
<dbReference type="AlphaFoldDB" id="A0A3S5BX68"/>
<protein>
    <submittedName>
        <fullName evidence="2">Uncharacterized protein</fullName>
    </submittedName>
</protein>
<keyword evidence="3" id="KW-1185">Reference proteome</keyword>